<name>A0A5P9Q9K2_9MICO</name>
<evidence type="ECO:0000313" key="2">
    <source>
        <dbReference type="Proteomes" id="UP000326702"/>
    </source>
</evidence>
<dbReference type="KEGG" id="lxl:KDY119_01642"/>
<dbReference type="OrthoDB" id="9892066at2"/>
<reference evidence="1 2" key="1">
    <citation type="submission" date="2019-10" db="EMBL/GenBank/DDBJ databases">
        <title>Genome sequence of Luteimicrobium xylanilyticum HY-24.</title>
        <authorList>
            <person name="Kim D.Y."/>
            <person name="Park H.-Y."/>
        </authorList>
    </citation>
    <scope>NUCLEOTIDE SEQUENCE [LARGE SCALE GENOMIC DNA]</scope>
    <source>
        <strain evidence="1 2">HY-24</strain>
    </source>
</reference>
<protein>
    <submittedName>
        <fullName evidence="1">Uncharacterized protein</fullName>
    </submittedName>
</protein>
<keyword evidence="2" id="KW-1185">Reference proteome</keyword>
<dbReference type="AlphaFoldDB" id="A0A5P9Q9K2"/>
<accession>A0A5P9Q9K2</accession>
<gene>
    <name evidence="1" type="ORF">KDY119_01642</name>
</gene>
<evidence type="ECO:0000313" key="1">
    <source>
        <dbReference type="EMBL" id="QFU98133.1"/>
    </source>
</evidence>
<sequence length="72" mass="7810">MSDTFTYRAVLSGGMQSAHQIGSTFEATADEAPARLDELLAQNWQEPGALVRLQRAGEQGWEDTGIEVAVDD</sequence>
<organism evidence="1 2">
    <name type="scientific">Luteimicrobium xylanilyticum</name>
    <dbReference type="NCBI Taxonomy" id="1133546"/>
    <lineage>
        <taxon>Bacteria</taxon>
        <taxon>Bacillati</taxon>
        <taxon>Actinomycetota</taxon>
        <taxon>Actinomycetes</taxon>
        <taxon>Micrococcales</taxon>
        <taxon>Luteimicrobium</taxon>
    </lineage>
</organism>
<dbReference type="EMBL" id="CP045529">
    <property type="protein sequence ID" value="QFU98133.1"/>
    <property type="molecule type" value="Genomic_DNA"/>
</dbReference>
<dbReference type="Proteomes" id="UP000326702">
    <property type="component" value="Chromosome"/>
</dbReference>
<proteinExistence type="predicted"/>
<dbReference type="RefSeq" id="WP_036950423.1">
    <property type="nucleotide sequence ID" value="NZ_BAABIH010000027.1"/>
</dbReference>